<evidence type="ECO:0000256" key="3">
    <source>
        <dbReference type="ARBA" id="ARBA00022989"/>
    </source>
</evidence>
<evidence type="ECO:0000313" key="7">
    <source>
        <dbReference type="EnsemblMetazoa" id="XP_020911650.1"/>
    </source>
</evidence>
<keyword evidence="8" id="KW-1185">Reference proteome</keyword>
<organism evidence="7 8">
    <name type="scientific">Exaiptasia diaphana</name>
    <name type="common">Tropical sea anemone</name>
    <name type="synonym">Aiptasia pulchella</name>
    <dbReference type="NCBI Taxonomy" id="2652724"/>
    <lineage>
        <taxon>Eukaryota</taxon>
        <taxon>Metazoa</taxon>
        <taxon>Cnidaria</taxon>
        <taxon>Anthozoa</taxon>
        <taxon>Hexacorallia</taxon>
        <taxon>Actiniaria</taxon>
        <taxon>Aiptasiidae</taxon>
        <taxon>Exaiptasia</taxon>
    </lineage>
</organism>
<feature type="transmembrane region" description="Helical" evidence="6">
    <location>
        <begin position="9"/>
        <end position="30"/>
    </location>
</feature>
<dbReference type="AlphaFoldDB" id="A0A913XXY5"/>
<evidence type="ECO:0000256" key="1">
    <source>
        <dbReference type="ARBA" id="ARBA00004141"/>
    </source>
</evidence>
<evidence type="ECO:0000313" key="8">
    <source>
        <dbReference type="Proteomes" id="UP000887567"/>
    </source>
</evidence>
<dbReference type="InterPro" id="IPR007237">
    <property type="entry name" value="CD20-like"/>
</dbReference>
<keyword evidence="4 6" id="KW-0472">Membrane</keyword>
<evidence type="ECO:0000256" key="4">
    <source>
        <dbReference type="ARBA" id="ARBA00023136"/>
    </source>
</evidence>
<evidence type="ECO:0000256" key="5">
    <source>
        <dbReference type="SAM" id="MobiDB-lite"/>
    </source>
</evidence>
<dbReference type="RefSeq" id="XP_020911650.1">
    <property type="nucleotide sequence ID" value="XM_021055991.2"/>
</dbReference>
<sequence>MADIYSEKAALRIGIVDVVSGLVSIAVGAFSTRNDDHTVITQFKPKGLPVWAGILFVITGAIGVLTYKNPRKCLIICFMMFSSLCVGGAVIVFWCIMPVLIDGQETVAWNLSYGSFLALTAITFVVSMKAIYLCFKSTVMYACNCVKRRPPRESRQAAVLELGTTYSLTSHSEERSLRRQGRSTPSHRGASGLCRSQRQHSPYSSERRRRSRDRYRERSAIHITQTEQSRERLPLNFARTVHPPVPVVHVQRPPQAPPPPPPPYQTMKFPYLPSYTEVEATIAPPPPYTEK</sequence>
<protein>
    <submittedName>
        <fullName evidence="7">Uncharacterized protein</fullName>
    </submittedName>
</protein>
<dbReference type="EnsemblMetazoa" id="XM_021055991.2">
    <property type="protein sequence ID" value="XP_020911650.1"/>
    <property type="gene ID" value="LOC110249420"/>
</dbReference>
<dbReference type="GeneID" id="110249420"/>
<evidence type="ECO:0000256" key="6">
    <source>
        <dbReference type="SAM" id="Phobius"/>
    </source>
</evidence>
<feature type="region of interest" description="Disordered" evidence="5">
    <location>
        <begin position="170"/>
        <end position="223"/>
    </location>
</feature>
<dbReference type="Pfam" id="PF04103">
    <property type="entry name" value="CD20"/>
    <property type="match status" value="1"/>
</dbReference>
<proteinExistence type="predicted"/>
<feature type="region of interest" description="Disordered" evidence="5">
    <location>
        <begin position="249"/>
        <end position="268"/>
    </location>
</feature>
<reference evidence="7" key="1">
    <citation type="submission" date="2022-11" db="UniProtKB">
        <authorList>
            <consortium name="EnsemblMetazoa"/>
        </authorList>
    </citation>
    <scope>IDENTIFICATION</scope>
</reference>
<feature type="transmembrane region" description="Helical" evidence="6">
    <location>
        <begin position="113"/>
        <end position="135"/>
    </location>
</feature>
<accession>A0A913XXY5</accession>
<dbReference type="KEGG" id="epa:110249420"/>
<feature type="transmembrane region" description="Helical" evidence="6">
    <location>
        <begin position="74"/>
        <end position="101"/>
    </location>
</feature>
<dbReference type="OrthoDB" id="10071849at2759"/>
<evidence type="ECO:0000256" key="2">
    <source>
        <dbReference type="ARBA" id="ARBA00022692"/>
    </source>
</evidence>
<dbReference type="GO" id="GO:0016020">
    <property type="term" value="C:membrane"/>
    <property type="evidence" value="ECO:0007669"/>
    <property type="project" value="UniProtKB-SubCell"/>
</dbReference>
<dbReference type="OMA" id="TYKNPRK"/>
<keyword evidence="3 6" id="KW-1133">Transmembrane helix</keyword>
<dbReference type="Proteomes" id="UP000887567">
    <property type="component" value="Unplaced"/>
</dbReference>
<feature type="transmembrane region" description="Helical" evidence="6">
    <location>
        <begin position="50"/>
        <end position="67"/>
    </location>
</feature>
<feature type="compositionally biased region" description="Pro residues" evidence="5">
    <location>
        <begin position="254"/>
        <end position="264"/>
    </location>
</feature>
<name>A0A913XXY5_EXADI</name>
<keyword evidence="2 6" id="KW-0812">Transmembrane</keyword>
<comment type="subcellular location">
    <subcellularLocation>
        <location evidence="1">Membrane</location>
        <topology evidence="1">Multi-pass membrane protein</topology>
    </subcellularLocation>
</comment>